<reference evidence="1 2" key="1">
    <citation type="submission" date="2016-10" db="EMBL/GenBank/DDBJ databases">
        <authorList>
            <person name="de Groot N.N."/>
        </authorList>
    </citation>
    <scope>NUCLEOTIDE SEQUENCE [LARGE SCALE GENOMIC DNA]</scope>
    <source>
        <strain evidence="1 2">CGMCC 4.5727</strain>
    </source>
</reference>
<organism evidence="1 2">
    <name type="scientific">Streptomyces indicus</name>
    <dbReference type="NCBI Taxonomy" id="417292"/>
    <lineage>
        <taxon>Bacteria</taxon>
        <taxon>Bacillati</taxon>
        <taxon>Actinomycetota</taxon>
        <taxon>Actinomycetes</taxon>
        <taxon>Kitasatosporales</taxon>
        <taxon>Streptomycetaceae</taxon>
        <taxon>Streptomyces</taxon>
    </lineage>
</organism>
<sequence>MPDEHTRRDLTAVCRAADTGYVLQVRREGVEVPLAEKDLTHWPDYPAFPFDAAHAAGRELIRLGYMIWPDTVLPVVPGVLAGWRHDPEQRAWVAQVGSFDQLRAAGI</sequence>
<evidence type="ECO:0000313" key="1">
    <source>
        <dbReference type="EMBL" id="SDK30378.1"/>
    </source>
</evidence>
<dbReference type="EMBL" id="FNFF01000006">
    <property type="protein sequence ID" value="SDK30378.1"/>
    <property type="molecule type" value="Genomic_DNA"/>
</dbReference>
<dbReference type="Proteomes" id="UP000199155">
    <property type="component" value="Unassembled WGS sequence"/>
</dbReference>
<evidence type="ECO:0000313" key="2">
    <source>
        <dbReference type="Proteomes" id="UP000199155"/>
    </source>
</evidence>
<gene>
    <name evidence="1" type="ORF">SAMN05421806_106134</name>
</gene>
<dbReference type="AlphaFoldDB" id="A0A1G9ASP2"/>
<dbReference type="RefSeq" id="WP_093611180.1">
    <property type="nucleotide sequence ID" value="NZ_FNFF01000006.1"/>
</dbReference>
<accession>A0A1G9ASP2</accession>
<dbReference type="OrthoDB" id="4238064at2"/>
<proteinExistence type="predicted"/>
<protein>
    <submittedName>
        <fullName evidence="1">Uncharacterized protein</fullName>
    </submittedName>
</protein>
<keyword evidence="2" id="KW-1185">Reference proteome</keyword>
<name>A0A1G9ASP2_9ACTN</name>